<evidence type="ECO:0000313" key="2">
    <source>
        <dbReference type="Proteomes" id="UP000321947"/>
    </source>
</evidence>
<evidence type="ECO:0000313" key="1">
    <source>
        <dbReference type="EMBL" id="TYK00745.1"/>
    </source>
</evidence>
<accession>A0A5D3BNP3</accession>
<proteinExistence type="predicted"/>
<dbReference type="AlphaFoldDB" id="A0A5D3BNP3"/>
<protein>
    <submittedName>
        <fullName evidence="1">Uncharacterized protein</fullName>
    </submittedName>
</protein>
<dbReference type="Proteomes" id="UP000321947">
    <property type="component" value="Unassembled WGS sequence"/>
</dbReference>
<gene>
    <name evidence="1" type="ORF">E5676_scaffold61472G00010</name>
</gene>
<comment type="caution">
    <text evidence="1">The sequence shown here is derived from an EMBL/GenBank/DDBJ whole genome shotgun (WGS) entry which is preliminary data.</text>
</comment>
<dbReference type="EMBL" id="SSTD01016546">
    <property type="protein sequence ID" value="TYK00745.1"/>
    <property type="molecule type" value="Genomic_DNA"/>
</dbReference>
<name>A0A5D3BNP3_CUCMM</name>
<reference evidence="1 2" key="1">
    <citation type="submission" date="2019-08" db="EMBL/GenBank/DDBJ databases">
        <title>Draft genome sequences of two oriental melons (Cucumis melo L. var makuwa).</title>
        <authorList>
            <person name="Kwon S.-Y."/>
        </authorList>
    </citation>
    <scope>NUCLEOTIDE SEQUENCE [LARGE SCALE GENOMIC DNA]</scope>
    <source>
        <strain evidence="2">cv. Chang Bougi</strain>
        <tissue evidence="1">Leaf</tissue>
    </source>
</reference>
<sequence>MYATFKEVLLENVVMKEQIANLNSKVQGVEATVSQLNSMVSQFSFALNNLTSFMIAHSNQSHHIMEHHDRQFVAQMEYTHLVFV</sequence>
<organism evidence="1 2">
    <name type="scientific">Cucumis melo var. makuwa</name>
    <name type="common">Oriental melon</name>
    <dbReference type="NCBI Taxonomy" id="1194695"/>
    <lineage>
        <taxon>Eukaryota</taxon>
        <taxon>Viridiplantae</taxon>
        <taxon>Streptophyta</taxon>
        <taxon>Embryophyta</taxon>
        <taxon>Tracheophyta</taxon>
        <taxon>Spermatophyta</taxon>
        <taxon>Magnoliopsida</taxon>
        <taxon>eudicotyledons</taxon>
        <taxon>Gunneridae</taxon>
        <taxon>Pentapetalae</taxon>
        <taxon>rosids</taxon>
        <taxon>fabids</taxon>
        <taxon>Cucurbitales</taxon>
        <taxon>Cucurbitaceae</taxon>
        <taxon>Benincaseae</taxon>
        <taxon>Cucumis</taxon>
    </lineage>
</organism>